<feature type="compositionally biased region" description="Polar residues" evidence="1">
    <location>
        <begin position="1"/>
        <end position="18"/>
    </location>
</feature>
<dbReference type="EMBL" id="JH668621">
    <property type="protein sequence ID" value="KAG6459396.1"/>
    <property type="molecule type" value="Genomic_DNA"/>
</dbReference>
<feature type="compositionally biased region" description="Acidic residues" evidence="1">
    <location>
        <begin position="68"/>
        <end position="91"/>
    </location>
</feature>
<name>A0A922CV14_MANSE</name>
<feature type="region of interest" description="Disordered" evidence="1">
    <location>
        <begin position="62"/>
        <end position="106"/>
    </location>
</feature>
<dbReference type="Proteomes" id="UP000791440">
    <property type="component" value="Unassembled WGS sequence"/>
</dbReference>
<sequence length="133" mass="15129">MAEPVTTQPNRNSGNNVELNDLNEEQLQAKRVTELREKEDDCCDSIFKCYCFEKCLRNCLTTNNDYESNSDDGYNDYVDDEYEARDDDTDNNEYQNNDNDFPSYNCDNNDFGASTCDADDSGGGDYGGYTTDD</sequence>
<dbReference type="AlphaFoldDB" id="A0A922CV14"/>
<reference evidence="2" key="2">
    <citation type="submission" date="2020-12" db="EMBL/GenBank/DDBJ databases">
        <authorList>
            <person name="Kanost M."/>
        </authorList>
    </citation>
    <scope>NUCLEOTIDE SEQUENCE</scope>
</reference>
<dbReference type="EMBL" id="JH668621">
    <property type="protein sequence ID" value="KAG6459398.1"/>
    <property type="molecule type" value="Genomic_DNA"/>
</dbReference>
<evidence type="ECO:0000313" key="3">
    <source>
        <dbReference type="Proteomes" id="UP000791440"/>
    </source>
</evidence>
<feature type="compositionally biased region" description="Polar residues" evidence="1">
    <location>
        <begin position="92"/>
        <end position="106"/>
    </location>
</feature>
<organism evidence="2 3">
    <name type="scientific">Manduca sexta</name>
    <name type="common">Tobacco hawkmoth</name>
    <name type="synonym">Tobacco hornworm</name>
    <dbReference type="NCBI Taxonomy" id="7130"/>
    <lineage>
        <taxon>Eukaryota</taxon>
        <taxon>Metazoa</taxon>
        <taxon>Ecdysozoa</taxon>
        <taxon>Arthropoda</taxon>
        <taxon>Hexapoda</taxon>
        <taxon>Insecta</taxon>
        <taxon>Pterygota</taxon>
        <taxon>Neoptera</taxon>
        <taxon>Endopterygota</taxon>
        <taxon>Lepidoptera</taxon>
        <taxon>Glossata</taxon>
        <taxon>Ditrysia</taxon>
        <taxon>Bombycoidea</taxon>
        <taxon>Sphingidae</taxon>
        <taxon>Sphinginae</taxon>
        <taxon>Sphingini</taxon>
        <taxon>Manduca</taxon>
    </lineage>
</organism>
<evidence type="ECO:0000256" key="1">
    <source>
        <dbReference type="SAM" id="MobiDB-lite"/>
    </source>
</evidence>
<protein>
    <submittedName>
        <fullName evidence="2">Uncharacterized protein</fullName>
    </submittedName>
</protein>
<comment type="caution">
    <text evidence="2">The sequence shown here is derived from an EMBL/GenBank/DDBJ whole genome shotgun (WGS) entry which is preliminary data.</text>
</comment>
<keyword evidence="3" id="KW-1185">Reference proteome</keyword>
<gene>
    <name evidence="2" type="ORF">O3G_MSEX011366</name>
</gene>
<proteinExistence type="predicted"/>
<reference evidence="2" key="1">
    <citation type="journal article" date="2016" name="Insect Biochem. Mol. Biol.">
        <title>Multifaceted biological insights from a draft genome sequence of the tobacco hornworm moth, Manduca sexta.</title>
        <authorList>
            <person name="Kanost M.R."/>
            <person name="Arrese E.L."/>
            <person name="Cao X."/>
            <person name="Chen Y.R."/>
            <person name="Chellapilla S."/>
            <person name="Goldsmith M.R."/>
            <person name="Grosse-Wilde E."/>
            <person name="Heckel D.G."/>
            <person name="Herndon N."/>
            <person name="Jiang H."/>
            <person name="Papanicolaou A."/>
            <person name="Qu J."/>
            <person name="Soulages J.L."/>
            <person name="Vogel H."/>
            <person name="Walters J."/>
            <person name="Waterhouse R.M."/>
            <person name="Ahn S.J."/>
            <person name="Almeida F.C."/>
            <person name="An C."/>
            <person name="Aqrawi P."/>
            <person name="Bretschneider A."/>
            <person name="Bryant W.B."/>
            <person name="Bucks S."/>
            <person name="Chao H."/>
            <person name="Chevignon G."/>
            <person name="Christen J.M."/>
            <person name="Clarke D.F."/>
            <person name="Dittmer N.T."/>
            <person name="Ferguson L.C.F."/>
            <person name="Garavelou S."/>
            <person name="Gordon K.H.J."/>
            <person name="Gunaratna R.T."/>
            <person name="Han Y."/>
            <person name="Hauser F."/>
            <person name="He Y."/>
            <person name="Heidel-Fischer H."/>
            <person name="Hirsh A."/>
            <person name="Hu Y."/>
            <person name="Jiang H."/>
            <person name="Kalra D."/>
            <person name="Klinner C."/>
            <person name="Konig C."/>
            <person name="Kovar C."/>
            <person name="Kroll A.R."/>
            <person name="Kuwar S.S."/>
            <person name="Lee S.L."/>
            <person name="Lehman R."/>
            <person name="Li K."/>
            <person name="Li Z."/>
            <person name="Liang H."/>
            <person name="Lovelace S."/>
            <person name="Lu Z."/>
            <person name="Mansfield J.H."/>
            <person name="McCulloch K.J."/>
            <person name="Mathew T."/>
            <person name="Morton B."/>
            <person name="Muzny D.M."/>
            <person name="Neunemann D."/>
            <person name="Ongeri F."/>
            <person name="Pauchet Y."/>
            <person name="Pu L.L."/>
            <person name="Pyrousis I."/>
            <person name="Rao X.J."/>
            <person name="Redding A."/>
            <person name="Roesel C."/>
            <person name="Sanchez-Gracia A."/>
            <person name="Schaack S."/>
            <person name="Shukla A."/>
            <person name="Tetreau G."/>
            <person name="Wang Y."/>
            <person name="Xiong G.H."/>
            <person name="Traut W."/>
            <person name="Walsh T.K."/>
            <person name="Worley K.C."/>
            <person name="Wu D."/>
            <person name="Wu W."/>
            <person name="Wu Y.Q."/>
            <person name="Zhang X."/>
            <person name="Zou Z."/>
            <person name="Zucker H."/>
            <person name="Briscoe A.D."/>
            <person name="Burmester T."/>
            <person name="Clem R.J."/>
            <person name="Feyereisen R."/>
            <person name="Grimmelikhuijzen C.J.P."/>
            <person name="Hamodrakas S.J."/>
            <person name="Hansson B.S."/>
            <person name="Huguet E."/>
            <person name="Jermiin L.S."/>
            <person name="Lan Q."/>
            <person name="Lehman H.K."/>
            <person name="Lorenzen M."/>
            <person name="Merzendorfer H."/>
            <person name="Michalopoulos I."/>
            <person name="Morton D.B."/>
            <person name="Muthukrishnan S."/>
            <person name="Oakeshott J.G."/>
            <person name="Palmer W."/>
            <person name="Park Y."/>
            <person name="Passarelli A.L."/>
            <person name="Rozas J."/>
            <person name="Schwartz L.M."/>
            <person name="Smith W."/>
            <person name="Southgate A."/>
            <person name="Vilcinskas A."/>
            <person name="Vogt R."/>
            <person name="Wang P."/>
            <person name="Werren J."/>
            <person name="Yu X.Q."/>
            <person name="Zhou J.J."/>
            <person name="Brown S.J."/>
            <person name="Scherer S.E."/>
            <person name="Richards S."/>
            <person name="Blissard G.W."/>
        </authorList>
    </citation>
    <scope>NUCLEOTIDE SEQUENCE</scope>
</reference>
<dbReference type="EMBL" id="JH668621">
    <property type="protein sequence ID" value="KAG6459397.1"/>
    <property type="molecule type" value="Genomic_DNA"/>
</dbReference>
<evidence type="ECO:0000313" key="2">
    <source>
        <dbReference type="EMBL" id="KAG6459397.1"/>
    </source>
</evidence>
<accession>A0A922CV14</accession>
<feature type="region of interest" description="Disordered" evidence="1">
    <location>
        <begin position="1"/>
        <end position="25"/>
    </location>
</feature>